<gene>
    <name evidence="3" type="ordered locus">Metbo_1762</name>
</gene>
<dbReference type="HOGENOM" id="CLU_046006_8_5_2"/>
<dbReference type="PROSITE" id="PS51819">
    <property type="entry name" value="VOC"/>
    <property type="match status" value="1"/>
</dbReference>
<dbReference type="SUPFAM" id="SSF54593">
    <property type="entry name" value="Glyoxalase/Bleomycin resistance protein/Dihydroxybiphenyl dioxygenase"/>
    <property type="match status" value="1"/>
</dbReference>
<dbReference type="AlphaFoldDB" id="F0TA35"/>
<dbReference type="GO" id="GO:0046491">
    <property type="term" value="P:L-methylmalonyl-CoA metabolic process"/>
    <property type="evidence" value="ECO:0007669"/>
    <property type="project" value="TreeGrafter"/>
</dbReference>
<dbReference type="InterPro" id="IPR037523">
    <property type="entry name" value="VOC_core"/>
</dbReference>
<evidence type="ECO:0000313" key="4">
    <source>
        <dbReference type="Proteomes" id="UP000007490"/>
    </source>
</evidence>
<dbReference type="Gene3D" id="3.10.180.10">
    <property type="entry name" value="2,3-Dihydroxybiphenyl 1,2-Dioxygenase, domain 1"/>
    <property type="match status" value="1"/>
</dbReference>
<dbReference type="GO" id="GO:0046872">
    <property type="term" value="F:metal ion binding"/>
    <property type="evidence" value="ECO:0007669"/>
    <property type="project" value="UniProtKB-KW"/>
</dbReference>
<dbReference type="Pfam" id="PF00903">
    <property type="entry name" value="Glyoxalase"/>
    <property type="match status" value="1"/>
</dbReference>
<dbReference type="InterPro" id="IPR029068">
    <property type="entry name" value="Glyas_Bleomycin-R_OHBP_Dase"/>
</dbReference>
<dbReference type="InterPro" id="IPR051785">
    <property type="entry name" value="MMCE/EMCE_epimerase"/>
</dbReference>
<dbReference type="InterPro" id="IPR004360">
    <property type="entry name" value="Glyas_Fos-R_dOase_dom"/>
</dbReference>
<dbReference type="RefSeq" id="WP_013645336.1">
    <property type="nucleotide sequence ID" value="NC_015216.1"/>
</dbReference>
<reference evidence="3 4" key="2">
    <citation type="journal article" date="2014" name="Int. J. Syst. Evol. Microbiol.">
        <title>Methanobacterium paludis sp. nov. and a novel strain of Methanobacterium lacus isolated from northern peatlands.</title>
        <authorList>
            <person name="Cadillo-Quiroz H."/>
            <person name="Brauer S.L."/>
            <person name="Goodson N."/>
            <person name="Yavitt J.B."/>
            <person name="Zinder S.H."/>
        </authorList>
    </citation>
    <scope>NUCLEOTIDE SEQUENCE [LARGE SCALE GENOMIC DNA]</scope>
    <source>
        <strain evidence="3 4">AL-21</strain>
    </source>
</reference>
<evidence type="ECO:0000259" key="2">
    <source>
        <dbReference type="PROSITE" id="PS51819"/>
    </source>
</evidence>
<feature type="domain" description="VOC" evidence="2">
    <location>
        <begin position="2"/>
        <end position="118"/>
    </location>
</feature>
<keyword evidence="4" id="KW-1185">Reference proteome</keyword>
<dbReference type="OrthoDB" id="358887at2157"/>
<organism evidence="3 4">
    <name type="scientific">Methanobacterium lacus (strain AL-21)</name>
    <dbReference type="NCBI Taxonomy" id="877455"/>
    <lineage>
        <taxon>Archaea</taxon>
        <taxon>Methanobacteriati</taxon>
        <taxon>Methanobacteriota</taxon>
        <taxon>Methanomada group</taxon>
        <taxon>Methanobacteria</taxon>
        <taxon>Methanobacteriales</taxon>
        <taxon>Methanobacteriaceae</taxon>
        <taxon>Methanobacterium</taxon>
    </lineage>
</organism>
<dbReference type="eggNOG" id="arCOG02708">
    <property type="taxonomic scope" value="Archaea"/>
</dbReference>
<dbReference type="STRING" id="877455.Metbo_1762"/>
<keyword evidence="3" id="KW-0560">Oxidoreductase</keyword>
<dbReference type="PANTHER" id="PTHR43048">
    <property type="entry name" value="METHYLMALONYL-COA EPIMERASE"/>
    <property type="match status" value="1"/>
</dbReference>
<evidence type="ECO:0000256" key="1">
    <source>
        <dbReference type="ARBA" id="ARBA00022723"/>
    </source>
</evidence>
<keyword evidence="3" id="KW-0223">Dioxygenase</keyword>
<name>F0TA35_METLA</name>
<dbReference type="KEGG" id="mel:Metbo_1762"/>
<sequence length="118" mass="13055">MKVKYATIAVSDMEESVKFYTEVMGFNVDHTLNPYPGFNITFLANEGDAMVELIENKNEPQTPGIFLIGMEVEDMDKTAAELIDKGAEFTRGPLEVGDGAKLAFLKDPNGVEIELIQH</sequence>
<proteinExistence type="predicted"/>
<dbReference type="GeneID" id="10278219"/>
<keyword evidence="1" id="KW-0479">Metal-binding</keyword>
<evidence type="ECO:0000313" key="3">
    <source>
        <dbReference type="EMBL" id="ADZ09985.1"/>
    </source>
</evidence>
<dbReference type="PANTHER" id="PTHR43048:SF3">
    <property type="entry name" value="METHYLMALONYL-COA EPIMERASE, MITOCHONDRIAL"/>
    <property type="match status" value="1"/>
</dbReference>
<dbReference type="EMBL" id="CP002551">
    <property type="protein sequence ID" value="ADZ09985.1"/>
    <property type="molecule type" value="Genomic_DNA"/>
</dbReference>
<dbReference type="GO" id="GO:0051213">
    <property type="term" value="F:dioxygenase activity"/>
    <property type="evidence" value="ECO:0007669"/>
    <property type="project" value="UniProtKB-KW"/>
</dbReference>
<dbReference type="GO" id="GO:0004493">
    <property type="term" value="F:methylmalonyl-CoA epimerase activity"/>
    <property type="evidence" value="ECO:0007669"/>
    <property type="project" value="TreeGrafter"/>
</dbReference>
<dbReference type="Proteomes" id="UP000007490">
    <property type="component" value="Chromosome"/>
</dbReference>
<protein>
    <submittedName>
        <fullName evidence="3">Glyoxalase/bleomycin resistance protein/dioxygenase</fullName>
    </submittedName>
</protein>
<reference evidence="4" key="1">
    <citation type="submission" date="2011-02" db="EMBL/GenBank/DDBJ databases">
        <title>Complete sequence of Methanobacterium sp. AL-21.</title>
        <authorList>
            <consortium name="US DOE Joint Genome Institute"/>
            <person name="Lucas S."/>
            <person name="Copeland A."/>
            <person name="Lapidus A."/>
            <person name="Cheng J.-F."/>
            <person name="Goodwin L."/>
            <person name="Pitluck S."/>
            <person name="Chertkov O."/>
            <person name="Detter J.C."/>
            <person name="Han C."/>
            <person name="Tapia R."/>
            <person name="Land M."/>
            <person name="Hauser L."/>
            <person name="Kyrpides N."/>
            <person name="Ivanova N."/>
            <person name="Mikhailova N."/>
            <person name="Pagani I."/>
            <person name="Cadillo-Quiroz H."/>
            <person name="Imachi H."/>
            <person name="Zinder S."/>
            <person name="Liu W."/>
            <person name="Woyke T."/>
        </authorList>
    </citation>
    <scope>NUCLEOTIDE SEQUENCE [LARGE SCALE GENOMIC DNA]</scope>
    <source>
        <strain evidence="4">AL-21</strain>
    </source>
</reference>
<accession>F0TA35</accession>